<dbReference type="EMBL" id="FOJA01000001">
    <property type="protein sequence ID" value="SEW29125.1"/>
    <property type="molecule type" value="Genomic_DNA"/>
</dbReference>
<evidence type="ECO:0000313" key="3">
    <source>
        <dbReference type="Proteomes" id="UP000198518"/>
    </source>
</evidence>
<sequence>MTAATPTADVSRTAPVLLAVAALVALAGCGGVLPGGDATPSRDADLEPAESPYDTPLEDSDLLADHEAALRDAETVTVVRNTTITGTGPGAGFESLATARVSLADGRVYLVERPAPVTQTYRYANDTVFSRSAGGTSYSRAENDTAGRTAVEWTRAPLERLLPLASFTHRGVTERDGERVHVYRATDPAAVNTSTVTPGDLTGVELTDVNVTLRVRESGAVGRLRFAYTVEEGDQRREVATSVTFSDLGETDASPPAWVADLRDRFADDE</sequence>
<dbReference type="AlphaFoldDB" id="A0A1I0QQI3"/>
<dbReference type="STRING" id="355548.SAMN04487945_2800"/>
<evidence type="ECO:0000256" key="1">
    <source>
        <dbReference type="SAM" id="MobiDB-lite"/>
    </source>
</evidence>
<organism evidence="2 3">
    <name type="scientific">Halobacterium jilantaiense</name>
    <dbReference type="NCBI Taxonomy" id="355548"/>
    <lineage>
        <taxon>Archaea</taxon>
        <taxon>Methanobacteriati</taxon>
        <taxon>Methanobacteriota</taxon>
        <taxon>Stenosarchaea group</taxon>
        <taxon>Halobacteria</taxon>
        <taxon>Halobacteriales</taxon>
        <taxon>Halobacteriaceae</taxon>
        <taxon>Halobacterium</taxon>
    </lineage>
</organism>
<dbReference type="InterPro" id="IPR055959">
    <property type="entry name" value="DUF7537"/>
</dbReference>
<reference evidence="2 3" key="1">
    <citation type="submission" date="2016-10" db="EMBL/GenBank/DDBJ databases">
        <authorList>
            <person name="de Groot N.N."/>
        </authorList>
    </citation>
    <scope>NUCLEOTIDE SEQUENCE [LARGE SCALE GENOMIC DNA]</scope>
    <source>
        <strain evidence="2 3">CGMCC 1.5337</strain>
    </source>
</reference>
<dbReference type="Pfam" id="PF24381">
    <property type="entry name" value="DUF7537"/>
    <property type="match status" value="1"/>
</dbReference>
<feature type="region of interest" description="Disordered" evidence="1">
    <location>
        <begin position="38"/>
        <end position="58"/>
    </location>
</feature>
<protein>
    <submittedName>
        <fullName evidence="2">Uncharacterized protein</fullName>
    </submittedName>
</protein>
<proteinExistence type="predicted"/>
<keyword evidence="3" id="KW-1185">Reference proteome</keyword>
<dbReference type="Proteomes" id="UP000198518">
    <property type="component" value="Unassembled WGS sequence"/>
</dbReference>
<accession>A0A1I0QQI3</accession>
<evidence type="ECO:0000313" key="2">
    <source>
        <dbReference type="EMBL" id="SEW29125.1"/>
    </source>
</evidence>
<gene>
    <name evidence="2" type="ORF">SAMN04487945_2800</name>
</gene>
<name>A0A1I0QQI3_9EURY</name>